<evidence type="ECO:0000313" key="2">
    <source>
        <dbReference type="EMBL" id="MBR0664176.1"/>
    </source>
</evidence>
<dbReference type="Proteomes" id="UP001196870">
    <property type="component" value="Unassembled WGS sequence"/>
</dbReference>
<reference evidence="3" key="1">
    <citation type="journal article" date="2021" name="Syst. Appl. Microbiol.">
        <title>Roseomonas hellenica sp. nov., isolated from roots of wild-growing Alkanna tinctoria.</title>
        <authorList>
            <person name="Rat A."/>
            <person name="Naranjo H.D."/>
            <person name="Lebbe L."/>
            <person name="Cnockaert M."/>
            <person name="Krigas N."/>
            <person name="Grigoriadou K."/>
            <person name="Maloupa E."/>
            <person name="Willems A."/>
        </authorList>
    </citation>
    <scope>NUCLEOTIDE SEQUENCE [LARGE SCALE GENOMIC DNA]</scope>
    <source>
        <strain evidence="3">LMG 31523</strain>
    </source>
</reference>
<dbReference type="EMBL" id="JAAGBB010000007">
    <property type="protein sequence ID" value="MBR0664176.1"/>
    <property type="molecule type" value="Genomic_DNA"/>
</dbReference>
<evidence type="ECO:0000256" key="1">
    <source>
        <dbReference type="SAM" id="MobiDB-lite"/>
    </source>
</evidence>
<gene>
    <name evidence="2" type="ORF">GXW71_07390</name>
</gene>
<dbReference type="RefSeq" id="WP_211851778.1">
    <property type="nucleotide sequence ID" value="NZ_JAAGBB010000007.1"/>
</dbReference>
<feature type="region of interest" description="Disordered" evidence="1">
    <location>
        <begin position="1"/>
        <end position="31"/>
    </location>
</feature>
<name>A0ABS5EV43_9PROT</name>
<comment type="caution">
    <text evidence="2">The sequence shown here is derived from an EMBL/GenBank/DDBJ whole genome shotgun (WGS) entry which is preliminary data.</text>
</comment>
<organism evidence="2 3">
    <name type="scientific">Plastoroseomonas hellenica</name>
    <dbReference type="NCBI Taxonomy" id="2687306"/>
    <lineage>
        <taxon>Bacteria</taxon>
        <taxon>Pseudomonadati</taxon>
        <taxon>Pseudomonadota</taxon>
        <taxon>Alphaproteobacteria</taxon>
        <taxon>Acetobacterales</taxon>
        <taxon>Acetobacteraceae</taxon>
        <taxon>Plastoroseomonas</taxon>
    </lineage>
</organism>
<feature type="compositionally biased region" description="Low complexity" evidence="1">
    <location>
        <begin position="9"/>
        <end position="23"/>
    </location>
</feature>
<accession>A0ABS5EV43</accession>
<evidence type="ECO:0000313" key="3">
    <source>
        <dbReference type="Proteomes" id="UP001196870"/>
    </source>
</evidence>
<keyword evidence="3" id="KW-1185">Reference proteome</keyword>
<proteinExistence type="predicted"/>
<sequence>MSSSLKTQAARPAPKRPAASKKAVSARRRVPTDAELRAEIRRLKRAIDANLDEIERNLKL</sequence>
<protein>
    <submittedName>
        <fullName evidence="2">Uncharacterized protein</fullName>
    </submittedName>
</protein>